<dbReference type="RefSeq" id="XP_018547467.1">
    <property type="nucleotide sequence ID" value="XM_018691951.2"/>
</dbReference>
<keyword evidence="7" id="KW-0479">Metal-binding</keyword>
<dbReference type="InterPro" id="IPR056871">
    <property type="entry name" value="WH_TTC3"/>
</dbReference>
<dbReference type="EC" id="2.3.2.27" evidence="4"/>
<evidence type="ECO:0000256" key="6">
    <source>
        <dbReference type="ARBA" id="ARBA00022679"/>
    </source>
</evidence>
<feature type="coiled-coil region" evidence="12">
    <location>
        <begin position="1497"/>
        <end position="1531"/>
    </location>
</feature>
<organism evidence="15 16">
    <name type="scientific">Lates calcarifer</name>
    <name type="common">Barramundi</name>
    <name type="synonym">Holocentrus calcarifer</name>
    <dbReference type="NCBI Taxonomy" id="8187"/>
    <lineage>
        <taxon>Eukaryota</taxon>
        <taxon>Metazoa</taxon>
        <taxon>Chordata</taxon>
        <taxon>Craniata</taxon>
        <taxon>Vertebrata</taxon>
        <taxon>Euteleostomi</taxon>
        <taxon>Actinopterygii</taxon>
        <taxon>Neopterygii</taxon>
        <taxon>Teleostei</taxon>
        <taxon>Neoteleostei</taxon>
        <taxon>Acanthomorphata</taxon>
        <taxon>Carangaria</taxon>
        <taxon>Carangaria incertae sedis</taxon>
        <taxon>Centropomidae</taxon>
        <taxon>Lates</taxon>
    </lineage>
</organism>
<comment type="subcellular location">
    <subcellularLocation>
        <location evidence="2">Cytoplasm</location>
    </subcellularLocation>
</comment>
<dbReference type="PROSITE" id="PS50005">
    <property type="entry name" value="TPR"/>
    <property type="match status" value="2"/>
</dbReference>
<evidence type="ECO:0000256" key="3">
    <source>
        <dbReference type="ARBA" id="ARBA00004906"/>
    </source>
</evidence>
<accession>A0AAJ7Q5S4</accession>
<dbReference type="GO" id="GO:0008270">
    <property type="term" value="F:zinc ion binding"/>
    <property type="evidence" value="ECO:0007669"/>
    <property type="project" value="UniProtKB-KW"/>
</dbReference>
<evidence type="ECO:0000256" key="13">
    <source>
        <dbReference type="SAM" id="MobiDB-lite"/>
    </source>
</evidence>
<dbReference type="PROSITE" id="PS50089">
    <property type="entry name" value="ZF_RING_2"/>
    <property type="match status" value="1"/>
</dbReference>
<feature type="compositionally biased region" description="Basic residues" evidence="13">
    <location>
        <begin position="714"/>
        <end position="731"/>
    </location>
</feature>
<feature type="region of interest" description="Disordered" evidence="13">
    <location>
        <begin position="1548"/>
        <end position="1600"/>
    </location>
</feature>
<evidence type="ECO:0000256" key="7">
    <source>
        <dbReference type="ARBA" id="ARBA00022723"/>
    </source>
</evidence>
<dbReference type="Pfam" id="PF19179">
    <property type="entry name" value="TTC3_DZIP3_dom"/>
    <property type="match status" value="1"/>
</dbReference>
<dbReference type="Pfam" id="PF13639">
    <property type="entry name" value="zf-RING_2"/>
    <property type="match status" value="1"/>
</dbReference>
<reference evidence="16" key="1">
    <citation type="submission" date="2025-08" db="UniProtKB">
        <authorList>
            <consortium name="RefSeq"/>
        </authorList>
    </citation>
    <scope>IDENTIFICATION</scope>
    <source>
        <tissue evidence="16">Brain</tissue>
    </source>
</reference>
<dbReference type="SUPFAM" id="SSF48452">
    <property type="entry name" value="TPR-like"/>
    <property type="match status" value="2"/>
</dbReference>
<evidence type="ECO:0000256" key="5">
    <source>
        <dbReference type="ARBA" id="ARBA00022490"/>
    </source>
</evidence>
<keyword evidence="12" id="KW-0175">Coiled coil</keyword>
<evidence type="ECO:0000256" key="11">
    <source>
        <dbReference type="PROSITE-ProRule" id="PRU00339"/>
    </source>
</evidence>
<keyword evidence="8 10" id="KW-0863">Zinc-finger</keyword>
<dbReference type="SUPFAM" id="SSF57850">
    <property type="entry name" value="RING/U-box"/>
    <property type="match status" value="1"/>
</dbReference>
<evidence type="ECO:0000256" key="10">
    <source>
        <dbReference type="PROSITE-ProRule" id="PRU00175"/>
    </source>
</evidence>
<evidence type="ECO:0000313" key="15">
    <source>
        <dbReference type="Proteomes" id="UP000694890"/>
    </source>
</evidence>
<dbReference type="Gene3D" id="3.30.40.10">
    <property type="entry name" value="Zinc/RING finger domain, C3HC4 (zinc finger)"/>
    <property type="match status" value="1"/>
</dbReference>
<evidence type="ECO:0000313" key="16">
    <source>
        <dbReference type="RefSeq" id="XP_018547467.1"/>
    </source>
</evidence>
<dbReference type="SMART" id="SM00184">
    <property type="entry name" value="RING"/>
    <property type="match status" value="1"/>
</dbReference>
<feature type="compositionally biased region" description="Basic and acidic residues" evidence="13">
    <location>
        <begin position="383"/>
        <end position="411"/>
    </location>
</feature>
<proteinExistence type="predicted"/>
<feature type="compositionally biased region" description="Basic and acidic residues" evidence="13">
    <location>
        <begin position="441"/>
        <end position="454"/>
    </location>
</feature>
<dbReference type="CDD" id="cd16481">
    <property type="entry name" value="RING-H2_TTC3"/>
    <property type="match status" value="1"/>
</dbReference>
<dbReference type="InterPro" id="IPR011990">
    <property type="entry name" value="TPR-like_helical_dom_sf"/>
</dbReference>
<sequence length="1770" mass="201669">MSNVFVMKPNQSELDKMSDSDSDSDYYEWDDSRHRMNVRSDTVIALRPSDEVFERWGRIPADTKRDAGQRMKICAFWLPILLQREDTSPTACWAVQIGLIDPKNSEDISLKHLHRIEILEAILRALDRGSSRREQTKHIFLISNMFNLRSPEVLEDSLRYLERTGEPAICHRIQELGHPNTCFKTLHVVFTEYAKYIQDMGTNLEKTMKSLMARPTDYHIEKSEEMKKRGNDNFQKKQYEDAVRYYSKAIKFYPDNHIIYGNRALCYIRCNKYLKAVGDGKRATLIKPLWAKGHYRYCEALFFLGEVKMAIEANNSAQSLCKDDLDGIKDLEQQYQKFAEWQKSRNKRPDGPNKAGAVEPRQKPLQSFRVGLVKNIAPQNKVPEVKMEKKPGKSERTVKKESSTKDSKPSKSELSSKTVKAESSATPKKKSKNRNSPSETENQKEADGKAGVSKELRSMVQDAHTALVDLRSRNAEQAFSQALAIVETNTPKELGLSTLDVLLLLYGRACALTEIGQPEELAEAQKLMEKIKSLEERTFQCLVFYAIGRVYLKENRFAVALEQFSDSLQMVKNQITPGKLTWPLTKEVVKETEPDYFKGVLESAIELCKFPPIPDAICRYKKCHGSVKTEIYFTDPDFKGFIQICCCQSCTVEYHITCWKSLKTQTFSEKNEKDFLKEACLTPDCVGQICSIKIFDSAGLVKCKFEAAISKPQTPKKPKVNQKCTSQKKLKSKEERRLKRKQHKQSFQDKQTINDDILQQKEDSAAQSQQKVWLVYRDRVLLQINQNMELLREERGLQVSALTGSLKPWLELDLSRGNKLAERMLNWRQEGLETFGQAVELLLERKNRVWARILIQLLSSCLDVNPKLNTWACQLNDAGLNAAKSFIERYAGHLEQLDLNLVLNFGPLQEMIIEKLGTRPELFSSIGLTVTEYLKQAPPHDMRLFIWTLEEHRDEYVSCHTILDEYFDMMDGHCSVLKKSDENQNNSPMRAKSRGRKKKQKEPKSSQGVIVLSGMRGVTPRDELDQDFFEDDSLSFLHPDPFTVPSHLREQVANFEDQFNSSRSHYKNILDNHPDSTKESLYDYFAQILEEHGPLVAEDPLLVGELENFPHEAQLKIQQAGGFESFLLESLRFIKMGRCIGLAKHAVTLQQAGHGPSLDDLDILDPDTNSPDLHDPGFTNYVDNFSSAPTDVYPILPNPYLFGFQPASGDMASLGSMTVNDPPYVWSNGDDQDQFPYFFPNGYGELDRVCEFDDGDFEPDLYSGEGLPSLTTEENILKKHAAVQTCPETMSSVAVNTELHEHFESCQGDINKKEKNNRMLEQQIKNMANGCDKVNLKHKEDIASLEEDIQKITTNIQVTNKELVLFQQKLEEEVKKDQKEKKANQEALKSLKLKIEELVEEHGSLVRSIREKKANYNAKLSDFLELGNQSEAQKMSLEDEIKRCKALFTSATRRSHTAQLSVVESSRDQGLYGLYRELTDAKALLSKLDEVVHRFPNQELEMARNTWRANVQEIEKKISTAEQQYQEQIDQLNNGRRVNELPPVNINNHSEPPAQPLSGAAKEFTSQPSHSAASLIQQSAAEPPAALAQVQHRHPTRKLEPPHSTVFEKALERLSTIFPDYTRSDLMRFVQELRSSSGGSLSHYSLQDVVGGVTQLILDHQERLNSVRSNIVGRGSPAQCATPPLVTPVWQPVGSQRSTQSNALNVEDPCIICHDDMSPDDICVLECRHSFHNECIRSWLKEQSTCPTCRDHALLPEDFPMLPGRRRQAP</sequence>
<dbReference type="PANTHER" id="PTHR17550">
    <property type="entry name" value="E3 UBIQUITIN-PROTEIN LIGASE TTC3"/>
    <property type="match status" value="1"/>
</dbReference>
<dbReference type="GO" id="GO:0005737">
    <property type="term" value="C:cytoplasm"/>
    <property type="evidence" value="ECO:0007669"/>
    <property type="project" value="UniProtKB-SubCell"/>
</dbReference>
<dbReference type="GO" id="GO:0061630">
    <property type="term" value="F:ubiquitin protein ligase activity"/>
    <property type="evidence" value="ECO:0007669"/>
    <property type="project" value="UniProtKB-EC"/>
</dbReference>
<evidence type="ECO:0000256" key="4">
    <source>
        <dbReference type="ARBA" id="ARBA00012483"/>
    </source>
</evidence>
<name>A0AAJ7Q5S4_LATCA</name>
<dbReference type="SMART" id="SM00028">
    <property type="entry name" value="TPR"/>
    <property type="match status" value="4"/>
</dbReference>
<keyword evidence="11" id="KW-0802">TPR repeat</keyword>
<dbReference type="InterPro" id="IPR013083">
    <property type="entry name" value="Znf_RING/FYVE/PHD"/>
</dbReference>
<dbReference type="CTD" id="7267"/>
<dbReference type="GeneID" id="108893696"/>
<dbReference type="Proteomes" id="UP000694890">
    <property type="component" value="Linkage group LG20"/>
</dbReference>
<dbReference type="Gene3D" id="1.25.40.10">
    <property type="entry name" value="Tetratricopeptide repeat domain"/>
    <property type="match status" value="1"/>
</dbReference>
<protein>
    <recommendedName>
        <fullName evidence="4">RING-type E3 ubiquitin transferase</fullName>
        <ecNumber evidence="4">2.3.2.27</ecNumber>
    </recommendedName>
</protein>
<feature type="coiled-coil region" evidence="12">
    <location>
        <begin position="1303"/>
        <end position="1401"/>
    </location>
</feature>
<dbReference type="PANTHER" id="PTHR17550:SF8">
    <property type="entry name" value="RING-TYPE E3 UBIQUITIN TRANSFERASE"/>
    <property type="match status" value="1"/>
</dbReference>
<evidence type="ECO:0000259" key="14">
    <source>
        <dbReference type="PROSITE" id="PS50089"/>
    </source>
</evidence>
<dbReference type="InterPro" id="IPR019734">
    <property type="entry name" value="TPR_rpt"/>
</dbReference>
<feature type="compositionally biased region" description="Basic and acidic residues" evidence="13">
    <location>
        <begin position="342"/>
        <end position="351"/>
    </location>
</feature>
<dbReference type="InterPro" id="IPR056872">
    <property type="entry name" value="TTC3/DZIP3-like_helical"/>
</dbReference>
<dbReference type="InterPro" id="IPR001841">
    <property type="entry name" value="Znf_RING"/>
</dbReference>
<evidence type="ECO:0000256" key="8">
    <source>
        <dbReference type="ARBA" id="ARBA00022771"/>
    </source>
</evidence>
<comment type="catalytic activity">
    <reaction evidence="1">
        <text>S-ubiquitinyl-[E2 ubiquitin-conjugating enzyme]-L-cysteine + [acceptor protein]-L-lysine = [E2 ubiquitin-conjugating enzyme]-L-cysteine + N(6)-ubiquitinyl-[acceptor protein]-L-lysine.</text>
        <dbReference type="EC" id="2.3.2.27"/>
    </reaction>
</comment>
<evidence type="ECO:0000256" key="9">
    <source>
        <dbReference type="ARBA" id="ARBA00022833"/>
    </source>
</evidence>
<keyword evidence="9" id="KW-0862">Zinc</keyword>
<keyword evidence="5" id="KW-0963">Cytoplasm</keyword>
<gene>
    <name evidence="16" type="primary">ttc3</name>
</gene>
<dbReference type="KEGG" id="lcf:108893696"/>
<feature type="compositionally biased region" description="Polar residues" evidence="13">
    <location>
        <begin position="1564"/>
        <end position="1580"/>
    </location>
</feature>
<evidence type="ECO:0000256" key="1">
    <source>
        <dbReference type="ARBA" id="ARBA00000900"/>
    </source>
</evidence>
<evidence type="ECO:0000256" key="12">
    <source>
        <dbReference type="SAM" id="Coils"/>
    </source>
</evidence>
<feature type="repeat" description="TPR" evidence="11">
    <location>
        <begin position="223"/>
        <end position="256"/>
    </location>
</feature>
<dbReference type="Pfam" id="PF24905">
    <property type="entry name" value="TTC3_9th"/>
    <property type="match status" value="1"/>
</dbReference>
<dbReference type="InterPro" id="IPR043866">
    <property type="entry name" value="TTC3/DZIP3_dom"/>
</dbReference>
<feature type="region of interest" description="Disordered" evidence="13">
    <location>
        <begin position="978"/>
        <end position="1009"/>
    </location>
</feature>
<feature type="compositionally biased region" description="Basic residues" evidence="13">
    <location>
        <begin position="991"/>
        <end position="1001"/>
    </location>
</feature>
<dbReference type="Pfam" id="PF24812">
    <property type="entry name" value="WHD_TTC3"/>
    <property type="match status" value="1"/>
</dbReference>
<keyword evidence="6" id="KW-0808">Transferase</keyword>
<feature type="repeat" description="TPR" evidence="11">
    <location>
        <begin position="541"/>
        <end position="574"/>
    </location>
</feature>
<feature type="compositionally biased region" description="Polar residues" evidence="13">
    <location>
        <begin position="412"/>
        <end position="426"/>
    </location>
</feature>
<dbReference type="InterPro" id="IPR056870">
    <property type="entry name" value="TTC3/DZIP3/RBM44-like_helical"/>
</dbReference>
<feature type="region of interest" description="Disordered" evidence="13">
    <location>
        <begin position="342"/>
        <end position="454"/>
    </location>
</feature>
<evidence type="ECO:0000256" key="2">
    <source>
        <dbReference type="ARBA" id="ARBA00004496"/>
    </source>
</evidence>
<feature type="region of interest" description="Disordered" evidence="13">
    <location>
        <begin position="713"/>
        <end position="750"/>
    </location>
</feature>
<comment type="pathway">
    <text evidence="3">Protein modification; protein ubiquitination.</text>
</comment>
<dbReference type="Pfam" id="PF24525">
    <property type="entry name" value="TTC3"/>
    <property type="match status" value="1"/>
</dbReference>
<feature type="domain" description="RING-type" evidence="14">
    <location>
        <begin position="1710"/>
        <end position="1750"/>
    </location>
</feature>